<dbReference type="AlphaFoldDB" id="A0A0V8LXS8"/>
<dbReference type="PATRIC" id="fig|61435.5.peg.1159"/>
<evidence type="ECO:0000313" key="3">
    <source>
        <dbReference type="EMBL" id="KSV16201.1"/>
    </source>
</evidence>
<accession>A0A0V8LXS8</accession>
<evidence type="ECO:0000259" key="2">
    <source>
        <dbReference type="PROSITE" id="PS50937"/>
    </source>
</evidence>
<dbReference type="OrthoDB" id="166060at2"/>
<feature type="domain" description="HTH merR-type" evidence="2">
    <location>
        <begin position="11"/>
        <end position="81"/>
    </location>
</feature>
<dbReference type="InterPro" id="IPR000551">
    <property type="entry name" value="MerR-type_HTH_dom"/>
</dbReference>
<dbReference type="SUPFAM" id="SSF46955">
    <property type="entry name" value="Putative DNA-binding domain"/>
    <property type="match status" value="1"/>
</dbReference>
<dbReference type="RefSeq" id="WP_058292861.1">
    <property type="nucleotide sequence ID" value="NZ_JGYD01000027.1"/>
</dbReference>
<dbReference type="InterPro" id="IPR009061">
    <property type="entry name" value="DNA-bd_dom_put_sf"/>
</dbReference>
<dbReference type="Gene3D" id="1.10.1660.10">
    <property type="match status" value="1"/>
</dbReference>
<dbReference type="Pfam" id="PF13411">
    <property type="entry name" value="MerR_1"/>
    <property type="match status" value="2"/>
</dbReference>
<evidence type="ECO:0000313" key="4">
    <source>
        <dbReference type="Proteomes" id="UP000053577"/>
    </source>
</evidence>
<evidence type="ECO:0000256" key="1">
    <source>
        <dbReference type="ARBA" id="ARBA00023125"/>
    </source>
</evidence>
<reference evidence="3 4" key="1">
    <citation type="journal article" date="2015" name="Sci. Rep.">
        <title>A comparative genomics and reductive dehalogenase gene transcription study of two chloroethene-respiring bacteria, Dehalococcoides mccartyi strains MB and 11a.</title>
        <authorList>
            <person name="Low A."/>
            <person name="Shen Z."/>
            <person name="Cheng D."/>
            <person name="Rogers M.J."/>
            <person name="Lee P.K."/>
            <person name="He J."/>
        </authorList>
    </citation>
    <scope>NUCLEOTIDE SEQUENCE [LARGE SCALE GENOMIC DNA]</scope>
    <source>
        <strain evidence="3 4">MB</strain>
    </source>
</reference>
<dbReference type="SMART" id="SM00422">
    <property type="entry name" value="HTH_MERR"/>
    <property type="match status" value="1"/>
</dbReference>
<dbReference type="Proteomes" id="UP000053577">
    <property type="component" value="Unassembled WGS sequence"/>
</dbReference>
<proteinExistence type="predicted"/>
<keyword evidence="1" id="KW-0238">DNA-binding</keyword>
<dbReference type="GO" id="GO:0003677">
    <property type="term" value="F:DNA binding"/>
    <property type="evidence" value="ECO:0007669"/>
    <property type="project" value="UniProtKB-KW"/>
</dbReference>
<dbReference type="PROSITE" id="PS50937">
    <property type="entry name" value="HTH_MERR_2"/>
    <property type="match status" value="1"/>
</dbReference>
<name>A0A0V8LXS8_9CHLR</name>
<gene>
    <name evidence="3" type="ORF">DA01_05875</name>
</gene>
<comment type="caution">
    <text evidence="3">The sequence shown here is derived from an EMBL/GenBank/DDBJ whole genome shotgun (WGS) entry which is preliminary data.</text>
</comment>
<organism evidence="3 4">
    <name type="scientific">Dehalococcoides mccartyi</name>
    <dbReference type="NCBI Taxonomy" id="61435"/>
    <lineage>
        <taxon>Bacteria</taxon>
        <taxon>Bacillati</taxon>
        <taxon>Chloroflexota</taxon>
        <taxon>Dehalococcoidia</taxon>
        <taxon>Dehalococcoidales</taxon>
        <taxon>Dehalococcoidaceae</taxon>
        <taxon>Dehalococcoides</taxon>
    </lineage>
</organism>
<protein>
    <submittedName>
        <fullName evidence="3">MerR family transcriptional regulator</fullName>
    </submittedName>
</protein>
<dbReference type="PANTHER" id="PTHR30204:SF97">
    <property type="entry name" value="MERR FAMILY REGULATORY PROTEIN"/>
    <property type="match status" value="1"/>
</dbReference>
<dbReference type="CDD" id="cd04780">
    <property type="entry name" value="HTH_MerR-like_sg5"/>
    <property type="match status" value="1"/>
</dbReference>
<dbReference type="PANTHER" id="PTHR30204">
    <property type="entry name" value="REDOX-CYCLING DRUG-SENSING TRANSCRIPTIONAL ACTIVATOR SOXR"/>
    <property type="match status" value="1"/>
</dbReference>
<dbReference type="InterPro" id="IPR047057">
    <property type="entry name" value="MerR_fam"/>
</dbReference>
<sequence length="240" mass="26903">MGKTDIVKQTLMRISEVAKAAGVSLPTIHYYTREGLLSPLLKTAPNMAYYSPDCVEDIRLIKELQSEKFLPLSVIKLILQARRDGQDIEHLGEMRTLLDDVFQPVVTGEPNPLTAGELINASGLSAPELKDLQSMGLLVPRKTAKGDVYDDIDLRVAGIIKELAGFGLELNDLGIYSRYIEVIRNEADEIHNKIHHMRGMDKVPVARLFSTLNSLKAYLATKVYRQALEMHQQDMDKKES</sequence>
<dbReference type="EMBL" id="JGYD01000027">
    <property type="protein sequence ID" value="KSV16201.1"/>
    <property type="molecule type" value="Genomic_DNA"/>
</dbReference>
<dbReference type="GO" id="GO:0003700">
    <property type="term" value="F:DNA-binding transcription factor activity"/>
    <property type="evidence" value="ECO:0007669"/>
    <property type="project" value="InterPro"/>
</dbReference>